<dbReference type="GO" id="GO:0005886">
    <property type="term" value="C:plasma membrane"/>
    <property type="evidence" value="ECO:0007669"/>
    <property type="project" value="UniProtKB-SubCell"/>
</dbReference>
<proteinExistence type="inferred from homology"/>
<evidence type="ECO:0000256" key="3">
    <source>
        <dbReference type="ARBA" id="ARBA00022475"/>
    </source>
</evidence>
<evidence type="ECO:0000256" key="4">
    <source>
        <dbReference type="ARBA" id="ARBA00022692"/>
    </source>
</evidence>
<accession>A0A5N1J5M6</accession>
<keyword evidence="6 7" id="KW-0472">Membrane</keyword>
<comment type="caution">
    <text evidence="8">The sequence shown here is derived from an EMBL/GenBank/DDBJ whole genome shotgun (WGS) entry which is preliminary data.</text>
</comment>
<dbReference type="EMBL" id="VTWT01000001">
    <property type="protein sequence ID" value="KAA9345990.1"/>
    <property type="molecule type" value="Genomic_DNA"/>
</dbReference>
<dbReference type="InterPro" id="IPR051907">
    <property type="entry name" value="DoxX-like_oxidoreductase"/>
</dbReference>
<gene>
    <name evidence="8" type="ORF">F0P94_02610</name>
</gene>
<evidence type="ECO:0000256" key="5">
    <source>
        <dbReference type="ARBA" id="ARBA00022989"/>
    </source>
</evidence>
<organism evidence="8 9">
    <name type="scientific">Adhaeribacter soli</name>
    <dbReference type="NCBI Taxonomy" id="2607655"/>
    <lineage>
        <taxon>Bacteria</taxon>
        <taxon>Pseudomonadati</taxon>
        <taxon>Bacteroidota</taxon>
        <taxon>Cytophagia</taxon>
        <taxon>Cytophagales</taxon>
        <taxon>Hymenobacteraceae</taxon>
        <taxon>Adhaeribacter</taxon>
    </lineage>
</organism>
<reference evidence="8 9" key="1">
    <citation type="submission" date="2019-09" db="EMBL/GenBank/DDBJ databases">
        <title>Genome sequence of Adhaeribacter sp. M2.</title>
        <authorList>
            <person name="Srinivasan S."/>
        </authorList>
    </citation>
    <scope>NUCLEOTIDE SEQUENCE [LARGE SCALE GENOMIC DNA]</scope>
    <source>
        <strain evidence="8 9">M2</strain>
    </source>
</reference>
<dbReference type="PANTHER" id="PTHR33452:SF1">
    <property type="entry name" value="INNER MEMBRANE PROTEIN YPHA-RELATED"/>
    <property type="match status" value="1"/>
</dbReference>
<keyword evidence="3" id="KW-1003">Cell membrane</keyword>
<protein>
    <submittedName>
        <fullName evidence="8">DoxX family protein</fullName>
    </submittedName>
</protein>
<keyword evidence="4 7" id="KW-0812">Transmembrane</keyword>
<keyword evidence="9" id="KW-1185">Reference proteome</keyword>
<evidence type="ECO:0000256" key="2">
    <source>
        <dbReference type="ARBA" id="ARBA00006679"/>
    </source>
</evidence>
<evidence type="ECO:0000256" key="6">
    <source>
        <dbReference type="ARBA" id="ARBA00023136"/>
    </source>
</evidence>
<dbReference type="RefSeq" id="WP_150902133.1">
    <property type="nucleotide sequence ID" value="NZ_VTWT01000001.1"/>
</dbReference>
<evidence type="ECO:0000256" key="1">
    <source>
        <dbReference type="ARBA" id="ARBA00004651"/>
    </source>
</evidence>
<feature type="transmembrane region" description="Helical" evidence="7">
    <location>
        <begin position="58"/>
        <end position="76"/>
    </location>
</feature>
<keyword evidence="5 7" id="KW-1133">Transmembrane helix</keyword>
<dbReference type="InterPro" id="IPR032808">
    <property type="entry name" value="DoxX"/>
</dbReference>
<dbReference type="PANTHER" id="PTHR33452">
    <property type="entry name" value="OXIDOREDUCTASE CATD-RELATED"/>
    <property type="match status" value="1"/>
</dbReference>
<feature type="transmembrane region" description="Helical" evidence="7">
    <location>
        <begin position="21"/>
        <end position="38"/>
    </location>
</feature>
<dbReference type="AlphaFoldDB" id="A0A5N1J5M6"/>
<feature type="transmembrane region" description="Helical" evidence="7">
    <location>
        <begin position="112"/>
        <end position="130"/>
    </location>
</feature>
<comment type="subcellular location">
    <subcellularLocation>
        <location evidence="1">Cell membrane</location>
        <topology evidence="1">Multi-pass membrane protein</topology>
    </subcellularLocation>
</comment>
<evidence type="ECO:0000313" key="8">
    <source>
        <dbReference type="EMBL" id="KAA9345990.1"/>
    </source>
</evidence>
<dbReference type="Proteomes" id="UP000326570">
    <property type="component" value="Unassembled WGS sequence"/>
</dbReference>
<evidence type="ECO:0000256" key="7">
    <source>
        <dbReference type="SAM" id="Phobius"/>
    </source>
</evidence>
<sequence length="148" mass="16829">MHLTDDIDRWSEKHHPLVLEYLRMALGIFIFAKGVMFFQNTKWIQEMIAHSHFEGGAVGFAHLIGFAHLAGGPMIAMGLKTRLACIIQIPILIGAVFFTSFGRGLYTENYHLIESIITLLLLVSYAFYGSGRISADHRLRNNERDMLY</sequence>
<feature type="transmembrane region" description="Helical" evidence="7">
    <location>
        <begin position="83"/>
        <end position="106"/>
    </location>
</feature>
<name>A0A5N1J5M6_9BACT</name>
<dbReference type="Pfam" id="PF07681">
    <property type="entry name" value="DoxX"/>
    <property type="match status" value="1"/>
</dbReference>
<evidence type="ECO:0000313" key="9">
    <source>
        <dbReference type="Proteomes" id="UP000326570"/>
    </source>
</evidence>
<comment type="similarity">
    <text evidence="2">Belongs to the DoxX family.</text>
</comment>